<reference evidence="2 3" key="1">
    <citation type="journal article" date="2013" name="Genome Announc.">
        <title>Draft Genome Sequence of Arthrobacter gangotriensis Strain Lz1yT, Isolated from a Penguin Rookery Soil Sample Collected in Antarctica, near the Indian Station Dakshin Gangotri.</title>
        <authorList>
            <person name="Shivaji S."/>
            <person name="Ara S."/>
            <person name="Bandi S."/>
            <person name="Singh A."/>
            <person name="Kumar Pinnaka A."/>
        </authorList>
    </citation>
    <scope>NUCLEOTIDE SEQUENCE [LARGE SCALE GENOMIC DNA]</scope>
    <source>
        <strain evidence="2 3">Lz1y</strain>
    </source>
</reference>
<organism evidence="2 3">
    <name type="scientific">Paeniglutamicibacter gangotriensis Lz1y</name>
    <dbReference type="NCBI Taxonomy" id="1276920"/>
    <lineage>
        <taxon>Bacteria</taxon>
        <taxon>Bacillati</taxon>
        <taxon>Actinomycetota</taxon>
        <taxon>Actinomycetes</taxon>
        <taxon>Micrococcales</taxon>
        <taxon>Micrococcaceae</taxon>
        <taxon>Paeniglutamicibacter</taxon>
    </lineage>
</organism>
<comment type="caution">
    <text evidence="2">The sequence shown here is derived from an EMBL/GenBank/DDBJ whole genome shotgun (WGS) entry which is preliminary data.</text>
</comment>
<keyword evidence="3" id="KW-1185">Reference proteome</keyword>
<evidence type="ECO:0000313" key="2">
    <source>
        <dbReference type="EMBL" id="EMQ97687.1"/>
    </source>
</evidence>
<feature type="compositionally biased region" description="Basic and acidic residues" evidence="1">
    <location>
        <begin position="16"/>
        <end position="30"/>
    </location>
</feature>
<dbReference type="AlphaFoldDB" id="M7MMV5"/>
<evidence type="ECO:0000256" key="1">
    <source>
        <dbReference type="SAM" id="MobiDB-lite"/>
    </source>
</evidence>
<accession>M7MMV5</accession>
<evidence type="ECO:0000313" key="3">
    <source>
        <dbReference type="Proteomes" id="UP000012015"/>
    </source>
</evidence>
<proteinExistence type="predicted"/>
<dbReference type="EMBL" id="AOCK01000009">
    <property type="protein sequence ID" value="EMQ97687.1"/>
    <property type="molecule type" value="Genomic_DNA"/>
</dbReference>
<protein>
    <submittedName>
        <fullName evidence="2">Uncharacterized protein</fullName>
    </submittedName>
</protein>
<dbReference type="Proteomes" id="UP000012015">
    <property type="component" value="Unassembled WGS sequence"/>
</dbReference>
<dbReference type="PATRIC" id="fig|1276920.7.peg.3072"/>
<feature type="region of interest" description="Disordered" evidence="1">
    <location>
        <begin position="1"/>
        <end position="50"/>
    </location>
</feature>
<gene>
    <name evidence="2" type="ORF">ADIAG_03067</name>
</gene>
<name>M7MMV5_9MICC</name>
<sequence length="50" mass="5536">MTDNEELENNLTPSTDARKVSEKQLSKWKGEGGALPADFDPDLADSQQEE</sequence>
<feature type="compositionally biased region" description="Acidic residues" evidence="1">
    <location>
        <begin position="39"/>
        <end position="50"/>
    </location>
</feature>